<evidence type="ECO:0000313" key="3">
    <source>
        <dbReference type="Proteomes" id="UP000438429"/>
    </source>
</evidence>
<feature type="compositionally biased region" description="Polar residues" evidence="1">
    <location>
        <begin position="19"/>
        <end position="33"/>
    </location>
</feature>
<dbReference type="EMBL" id="VEVO01000022">
    <property type="protein sequence ID" value="KAF0023873.1"/>
    <property type="molecule type" value="Genomic_DNA"/>
</dbReference>
<evidence type="ECO:0000313" key="2">
    <source>
        <dbReference type="EMBL" id="KAF0023873.1"/>
    </source>
</evidence>
<sequence length="116" mass="12488">MSAEIHMDRTSPRTDPSRSLRSQASASVATSGISGVVERQGHGPGLSAPRGPDDYVPMDADASRTTNQTVQQAADGPCELVQRQIEQIHKVLQEQSRLLTLLCAGLKCFCDLNVAR</sequence>
<organism evidence="2 3">
    <name type="scientific">Scophthalmus maximus</name>
    <name type="common">Turbot</name>
    <name type="synonym">Psetta maxima</name>
    <dbReference type="NCBI Taxonomy" id="52904"/>
    <lineage>
        <taxon>Eukaryota</taxon>
        <taxon>Metazoa</taxon>
        <taxon>Chordata</taxon>
        <taxon>Craniata</taxon>
        <taxon>Vertebrata</taxon>
        <taxon>Euteleostomi</taxon>
        <taxon>Actinopterygii</taxon>
        <taxon>Neopterygii</taxon>
        <taxon>Teleostei</taxon>
        <taxon>Neoteleostei</taxon>
        <taxon>Acanthomorphata</taxon>
        <taxon>Carangaria</taxon>
        <taxon>Pleuronectiformes</taxon>
        <taxon>Pleuronectoidei</taxon>
        <taxon>Scophthalmidae</taxon>
        <taxon>Scophthalmus</taxon>
    </lineage>
</organism>
<dbReference type="Proteomes" id="UP000438429">
    <property type="component" value="Unassembled WGS sequence"/>
</dbReference>
<feature type="region of interest" description="Disordered" evidence="1">
    <location>
        <begin position="1"/>
        <end position="69"/>
    </location>
</feature>
<name>A0A6A4RPM0_SCOMX</name>
<evidence type="ECO:0000256" key="1">
    <source>
        <dbReference type="SAM" id="MobiDB-lite"/>
    </source>
</evidence>
<comment type="caution">
    <text evidence="2">The sequence shown here is derived from an EMBL/GenBank/DDBJ whole genome shotgun (WGS) entry which is preliminary data.</text>
</comment>
<feature type="compositionally biased region" description="Basic and acidic residues" evidence="1">
    <location>
        <begin position="1"/>
        <end position="18"/>
    </location>
</feature>
<reference evidence="2 3" key="1">
    <citation type="submission" date="2019-06" db="EMBL/GenBank/DDBJ databases">
        <title>Draft genomes of female and male turbot (Scophthalmus maximus).</title>
        <authorList>
            <person name="Xu H."/>
            <person name="Xu X.-W."/>
            <person name="Shao C."/>
            <person name="Chen S."/>
        </authorList>
    </citation>
    <scope>NUCLEOTIDE SEQUENCE [LARGE SCALE GENOMIC DNA]</scope>
    <source>
        <strain evidence="2">Ysfricsl-2016a</strain>
        <tissue evidence="2">Blood</tissue>
    </source>
</reference>
<gene>
    <name evidence="2" type="ORF">F2P81_024503</name>
</gene>
<dbReference type="AlphaFoldDB" id="A0A6A4RPM0"/>
<proteinExistence type="predicted"/>
<protein>
    <submittedName>
        <fullName evidence="2">Uncharacterized protein</fullName>
    </submittedName>
</protein>
<accession>A0A6A4RPM0</accession>